<feature type="transmembrane region" description="Helical" evidence="1">
    <location>
        <begin position="115"/>
        <end position="132"/>
    </location>
</feature>
<protein>
    <submittedName>
        <fullName evidence="2">Uncharacterized protein</fullName>
    </submittedName>
</protein>
<feature type="transmembrane region" description="Helical" evidence="1">
    <location>
        <begin position="197"/>
        <end position="216"/>
    </location>
</feature>
<feature type="transmembrane region" description="Helical" evidence="1">
    <location>
        <begin position="358"/>
        <end position="377"/>
    </location>
</feature>
<feature type="transmembrane region" description="Helical" evidence="1">
    <location>
        <begin position="172"/>
        <end position="192"/>
    </location>
</feature>
<reference evidence="2" key="2">
    <citation type="submission" date="2014-07" db="EMBL/GenBank/DDBJ databases">
        <title>Genetics and epidemiology of antimicrobial resistance in B. fragilis group.</title>
        <authorList>
            <person name="Sydenham T.V."/>
            <person name="Hasman H."/>
            <person name="Kemp M."/>
            <person name="Justesen U.S."/>
        </authorList>
    </citation>
    <scope>NUCLEOTIDE SEQUENCE [LARGE SCALE GENOMIC DNA]</scope>
    <source>
        <strain evidence="2">DCMOUH0018B</strain>
    </source>
</reference>
<keyword evidence="1" id="KW-1133">Transmembrane helix</keyword>
<name>A0A0I9SD66_BACFG</name>
<comment type="caution">
    <text evidence="2">The sequence shown here is derived from an EMBL/GenBank/DDBJ whole genome shotgun (WGS) entry which is preliminary data.</text>
</comment>
<feature type="transmembrane region" description="Helical" evidence="1">
    <location>
        <begin position="141"/>
        <end position="160"/>
    </location>
</feature>
<feature type="transmembrane region" description="Helical" evidence="1">
    <location>
        <begin position="289"/>
        <end position="307"/>
    </location>
</feature>
<keyword evidence="1" id="KW-0812">Transmembrane</keyword>
<dbReference type="PANTHER" id="PTHR31061">
    <property type="entry name" value="LD22376P"/>
    <property type="match status" value="1"/>
</dbReference>
<evidence type="ECO:0000256" key="1">
    <source>
        <dbReference type="SAM" id="Phobius"/>
    </source>
</evidence>
<evidence type="ECO:0000313" key="2">
    <source>
        <dbReference type="EMBL" id="KFX76233.1"/>
    </source>
</evidence>
<gene>
    <name evidence="2" type="ORF">EE52_0202365</name>
</gene>
<feature type="transmembrane region" description="Helical" evidence="1">
    <location>
        <begin position="256"/>
        <end position="277"/>
    </location>
</feature>
<feature type="transmembrane region" description="Helical" evidence="1">
    <location>
        <begin position="9"/>
        <end position="26"/>
    </location>
</feature>
<sequence>MKTSSPQRVAAVDVFRALTMFLMLFVNDIPGLRNIPHWLGHAAMTEDMLGFSDTIFPAFLFCMGMSISFAVQNRYQKGDSPLQVIMHIIWRTVALVVMGLFSVNSGGVAGLSHPWFSIIMVIGFFLIWGVYPKPITTRKKYLYTGMKTAGILLLTFLILYKGFHGAPFQQKWWGILGLIGWTYVICASVYLFTRESLVPNLFVWVLFIVLALLNHADVLPLPFIPSDMTLHAFGISGMLTSLLMQKYASPEHPGKFIGILCGLGLLMLAAGFASHPFWIISKIQATPSWFFFCTAAFFPSFGFFYWLTDIKGKTGWFDIIKPAGTATLTCYIIPYIWYAMQQLLGLHYPTALGSGIPGLMKSAIFSLIIVGITGLLVKAKIKLKV</sequence>
<feature type="transmembrane region" description="Helical" evidence="1">
    <location>
        <begin position="228"/>
        <end position="244"/>
    </location>
</feature>
<feature type="transmembrane region" description="Helical" evidence="1">
    <location>
        <begin position="319"/>
        <end position="338"/>
    </location>
</feature>
<dbReference type="GeneID" id="99669729"/>
<dbReference type="PATRIC" id="fig|817.53.peg.508"/>
<dbReference type="EMBL" id="JMZZ02000038">
    <property type="protein sequence ID" value="KFX76233.1"/>
    <property type="molecule type" value="Genomic_DNA"/>
</dbReference>
<accession>A0A0I9SD66</accession>
<reference evidence="2" key="1">
    <citation type="book" date="2014" name="THE 24TH EUROPEAN CONGRESS OF CLINICAL MICROBIOLOGY AND INFECTIOUS DISEASES" publisher="ECCMID 2014" city="Barcelona, Spain">
        <title>Identification of resistance genes in three multidrug-resistant Bacteroides fragilis isolates by whole genome sequencing.</title>
        <editorList>
            <person name="Unknown"/>
            <person name="A."/>
        </editorList>
        <authorList>
            <person name="Sydenham T.V."/>
            <person name="Hasman H."/>
            <person name="Wang M."/>
            <person name="Soki J."/>
            <person name="Nagy E."/>
            <person name="Justesen U.S."/>
        </authorList>
    </citation>
    <scope>NUCLEOTIDE SEQUENCE</scope>
    <source>
        <strain evidence="2">DCMOUH0018B</strain>
    </source>
</reference>
<dbReference type="RefSeq" id="WP_044299571.1">
    <property type="nucleotide sequence ID" value="NZ_CAEUHN010000001.1"/>
</dbReference>
<keyword evidence="1" id="KW-0472">Membrane</keyword>
<feature type="transmembrane region" description="Helical" evidence="1">
    <location>
        <begin position="84"/>
        <end position="103"/>
    </location>
</feature>
<organism evidence="2">
    <name type="scientific">Bacteroides fragilis</name>
    <dbReference type="NCBI Taxonomy" id="817"/>
    <lineage>
        <taxon>Bacteria</taxon>
        <taxon>Pseudomonadati</taxon>
        <taxon>Bacteroidota</taxon>
        <taxon>Bacteroidia</taxon>
        <taxon>Bacteroidales</taxon>
        <taxon>Bacteroidaceae</taxon>
        <taxon>Bacteroides</taxon>
    </lineage>
</organism>
<dbReference type="PANTHER" id="PTHR31061:SF24">
    <property type="entry name" value="LD22376P"/>
    <property type="match status" value="1"/>
</dbReference>
<feature type="transmembrane region" description="Helical" evidence="1">
    <location>
        <begin position="54"/>
        <end position="72"/>
    </location>
</feature>
<proteinExistence type="predicted"/>
<dbReference type="AlphaFoldDB" id="A0A0I9SD66"/>